<protein>
    <submittedName>
        <fullName evidence="2">Uncharacterized protein</fullName>
    </submittedName>
</protein>
<dbReference type="RefSeq" id="WP_254741853.1">
    <property type="nucleotide sequence ID" value="NZ_JANCLU010000009.1"/>
</dbReference>
<reference evidence="2 3" key="1">
    <citation type="submission" date="2022-07" db="EMBL/GenBank/DDBJ databases">
        <authorList>
            <person name="Li W.-J."/>
            <person name="Deng Q.-Q."/>
        </authorList>
    </citation>
    <scope>NUCLEOTIDE SEQUENCE [LARGE SCALE GENOMIC DNA]</scope>
    <source>
        <strain evidence="2 3">SYSU M60028</strain>
    </source>
</reference>
<organism evidence="2 3">
    <name type="scientific">Alsobacter ponti</name>
    <dbReference type="NCBI Taxonomy" id="2962936"/>
    <lineage>
        <taxon>Bacteria</taxon>
        <taxon>Pseudomonadati</taxon>
        <taxon>Pseudomonadota</taxon>
        <taxon>Alphaproteobacteria</taxon>
        <taxon>Hyphomicrobiales</taxon>
        <taxon>Alsobacteraceae</taxon>
        <taxon>Alsobacter</taxon>
    </lineage>
</organism>
<name>A0ABT1LDA3_9HYPH</name>
<evidence type="ECO:0000313" key="3">
    <source>
        <dbReference type="Proteomes" id="UP001205890"/>
    </source>
</evidence>
<sequence length="67" mass="7582">MKPDQRAEHESHSKPRHGDSAPFRPIGIQSVNAAARQMHDAKKDEARRKAERNCETPGILRDAHDND</sequence>
<dbReference type="Proteomes" id="UP001205890">
    <property type="component" value="Unassembled WGS sequence"/>
</dbReference>
<dbReference type="EMBL" id="JANCLU010000009">
    <property type="protein sequence ID" value="MCP8939073.1"/>
    <property type="molecule type" value="Genomic_DNA"/>
</dbReference>
<feature type="region of interest" description="Disordered" evidence="1">
    <location>
        <begin position="1"/>
        <end position="67"/>
    </location>
</feature>
<feature type="compositionally biased region" description="Basic and acidic residues" evidence="1">
    <location>
        <begin position="1"/>
        <end position="19"/>
    </location>
</feature>
<proteinExistence type="predicted"/>
<accession>A0ABT1LDA3</accession>
<keyword evidence="3" id="KW-1185">Reference proteome</keyword>
<feature type="compositionally biased region" description="Basic and acidic residues" evidence="1">
    <location>
        <begin position="37"/>
        <end position="54"/>
    </location>
</feature>
<comment type="caution">
    <text evidence="2">The sequence shown here is derived from an EMBL/GenBank/DDBJ whole genome shotgun (WGS) entry which is preliminary data.</text>
</comment>
<gene>
    <name evidence="2" type="ORF">NK718_11145</name>
</gene>
<evidence type="ECO:0000313" key="2">
    <source>
        <dbReference type="EMBL" id="MCP8939073.1"/>
    </source>
</evidence>
<evidence type="ECO:0000256" key="1">
    <source>
        <dbReference type="SAM" id="MobiDB-lite"/>
    </source>
</evidence>